<gene>
    <name evidence="1" type="ORF">EYF80_003341</name>
</gene>
<evidence type="ECO:0000313" key="1">
    <source>
        <dbReference type="EMBL" id="TNN86571.1"/>
    </source>
</evidence>
<dbReference type="AlphaFoldDB" id="A0A4Z2J9H6"/>
<organism evidence="1 2">
    <name type="scientific">Liparis tanakae</name>
    <name type="common">Tanaka's snailfish</name>
    <dbReference type="NCBI Taxonomy" id="230148"/>
    <lineage>
        <taxon>Eukaryota</taxon>
        <taxon>Metazoa</taxon>
        <taxon>Chordata</taxon>
        <taxon>Craniata</taxon>
        <taxon>Vertebrata</taxon>
        <taxon>Euteleostomi</taxon>
        <taxon>Actinopterygii</taxon>
        <taxon>Neopterygii</taxon>
        <taxon>Teleostei</taxon>
        <taxon>Neoteleostei</taxon>
        <taxon>Acanthomorphata</taxon>
        <taxon>Eupercaria</taxon>
        <taxon>Perciformes</taxon>
        <taxon>Cottioidei</taxon>
        <taxon>Cottales</taxon>
        <taxon>Liparidae</taxon>
        <taxon>Liparis</taxon>
    </lineage>
</organism>
<dbReference type="OrthoDB" id="10588126at2759"/>
<name>A0A4Z2J9H6_9TELE</name>
<dbReference type="EMBL" id="SRLO01000015">
    <property type="protein sequence ID" value="TNN86571.1"/>
    <property type="molecule type" value="Genomic_DNA"/>
</dbReference>
<dbReference type="Proteomes" id="UP000314294">
    <property type="component" value="Unassembled WGS sequence"/>
</dbReference>
<evidence type="ECO:0000313" key="2">
    <source>
        <dbReference type="Proteomes" id="UP000314294"/>
    </source>
</evidence>
<comment type="caution">
    <text evidence="1">The sequence shown here is derived from an EMBL/GenBank/DDBJ whole genome shotgun (WGS) entry which is preliminary data.</text>
</comment>
<sequence length="135" mass="15220">MLCAVKVFQDSPVGLSKFNRRPLLKRVKGLWSRGGVRFSLRLCNPPDVQILAIICRRLRCECHPAQLTRKTRLLTVRARNQEADRSECLVFGGRRAALTLEVAGVGEIIPQPRQLSACLQQFCVKLQGREEVLVP</sequence>
<proteinExistence type="predicted"/>
<protein>
    <submittedName>
        <fullName evidence="1">Uncharacterized protein</fullName>
    </submittedName>
</protein>
<accession>A0A4Z2J9H6</accession>
<reference evidence="1 2" key="1">
    <citation type="submission" date="2019-03" db="EMBL/GenBank/DDBJ databases">
        <title>First draft genome of Liparis tanakae, snailfish: a comprehensive survey of snailfish specific genes.</title>
        <authorList>
            <person name="Kim W."/>
            <person name="Song I."/>
            <person name="Jeong J.-H."/>
            <person name="Kim D."/>
            <person name="Kim S."/>
            <person name="Ryu S."/>
            <person name="Song J.Y."/>
            <person name="Lee S.K."/>
        </authorList>
    </citation>
    <scope>NUCLEOTIDE SEQUENCE [LARGE SCALE GENOMIC DNA]</scope>
    <source>
        <tissue evidence="1">Muscle</tissue>
    </source>
</reference>
<keyword evidence="2" id="KW-1185">Reference proteome</keyword>